<comment type="subunit">
    <text evidence="5 8">Homododecamer.</text>
</comment>
<comment type="similarity">
    <text evidence="4 8">Belongs to the type-II 3-dehydroquinase family.</text>
</comment>
<dbReference type="GO" id="GO:0019631">
    <property type="term" value="P:quinate catabolic process"/>
    <property type="evidence" value="ECO:0007669"/>
    <property type="project" value="TreeGrafter"/>
</dbReference>
<dbReference type="NCBIfam" id="NF003805">
    <property type="entry name" value="PRK05395.1-2"/>
    <property type="match status" value="1"/>
</dbReference>
<evidence type="ECO:0000256" key="8">
    <source>
        <dbReference type="HAMAP-Rule" id="MF_00169"/>
    </source>
</evidence>
<evidence type="ECO:0000256" key="9">
    <source>
        <dbReference type="PIRSR" id="PIRSR001399-1"/>
    </source>
</evidence>
<evidence type="ECO:0000256" key="11">
    <source>
        <dbReference type="PIRSR" id="PIRSR001399-3"/>
    </source>
</evidence>
<dbReference type="GO" id="GO:0009423">
    <property type="term" value="P:chorismate biosynthetic process"/>
    <property type="evidence" value="ECO:0007669"/>
    <property type="project" value="UniProtKB-UniRule"/>
</dbReference>
<feature type="binding site" evidence="8 10">
    <location>
        <position position="88"/>
    </location>
    <ligand>
        <name>substrate</name>
    </ligand>
</feature>
<evidence type="ECO:0000313" key="12">
    <source>
        <dbReference type="EMBL" id="QCI26061.1"/>
    </source>
</evidence>
<dbReference type="GO" id="GO:0003855">
    <property type="term" value="F:3-dehydroquinate dehydratase activity"/>
    <property type="evidence" value="ECO:0007669"/>
    <property type="project" value="UniProtKB-UniRule"/>
</dbReference>
<dbReference type="PANTHER" id="PTHR21272">
    <property type="entry name" value="CATABOLIC 3-DEHYDROQUINASE"/>
    <property type="match status" value="1"/>
</dbReference>
<dbReference type="CDD" id="cd00466">
    <property type="entry name" value="DHQase_II"/>
    <property type="match status" value="1"/>
</dbReference>
<dbReference type="NCBIfam" id="TIGR01088">
    <property type="entry name" value="aroQ"/>
    <property type="match status" value="1"/>
</dbReference>
<dbReference type="Proteomes" id="UP000298685">
    <property type="component" value="Chromosome"/>
</dbReference>
<comment type="function">
    <text evidence="2 8">Catalyzes a trans-dehydration via an enolate intermediate.</text>
</comment>
<dbReference type="EC" id="4.2.1.10" evidence="6 8"/>
<feature type="active site" description="Proton acceptor" evidence="8 9">
    <location>
        <position position="32"/>
    </location>
</feature>
<dbReference type="InterPro" id="IPR001874">
    <property type="entry name" value="DHquinase_II"/>
</dbReference>
<dbReference type="EMBL" id="CP032999">
    <property type="protein sequence ID" value="QCI26061.1"/>
    <property type="molecule type" value="Genomic_DNA"/>
</dbReference>
<dbReference type="NCBIfam" id="NF003807">
    <property type="entry name" value="PRK05395.1-4"/>
    <property type="match status" value="1"/>
</dbReference>
<evidence type="ECO:0000256" key="1">
    <source>
        <dbReference type="ARBA" id="ARBA00001864"/>
    </source>
</evidence>
<dbReference type="Gene3D" id="3.40.50.9100">
    <property type="entry name" value="Dehydroquinase, class II"/>
    <property type="match status" value="1"/>
</dbReference>
<evidence type="ECO:0000256" key="3">
    <source>
        <dbReference type="ARBA" id="ARBA00004902"/>
    </source>
</evidence>
<dbReference type="PROSITE" id="PS01029">
    <property type="entry name" value="DEHYDROQUINASE_II"/>
    <property type="match status" value="1"/>
</dbReference>
<dbReference type="PANTHER" id="PTHR21272:SF3">
    <property type="entry name" value="CATABOLIC 3-DEHYDROQUINASE"/>
    <property type="match status" value="1"/>
</dbReference>
<dbReference type="NCBIfam" id="NF003806">
    <property type="entry name" value="PRK05395.1-3"/>
    <property type="match status" value="1"/>
</dbReference>
<comment type="pathway">
    <text evidence="3 8">Metabolic intermediate biosynthesis; chorismate biosynthesis; chorismate from D-erythrose 4-phosphate and phosphoenolpyruvate: step 3/7.</text>
</comment>
<name>A0A4D6YI76_9GAMM</name>
<feature type="site" description="Transition state stabilizer" evidence="8 11">
    <location>
        <position position="27"/>
    </location>
</feature>
<dbReference type="OrthoDB" id="9790793at2"/>
<evidence type="ECO:0000256" key="10">
    <source>
        <dbReference type="PIRSR" id="PIRSR001399-2"/>
    </source>
</evidence>
<evidence type="ECO:0000256" key="5">
    <source>
        <dbReference type="ARBA" id="ARBA00011193"/>
    </source>
</evidence>
<accession>A0A4D6YI76</accession>
<feature type="active site" description="Proton donor" evidence="8 9">
    <location>
        <position position="108"/>
    </location>
</feature>
<dbReference type="UniPathway" id="UPA00053">
    <property type="reaction ID" value="UER00086"/>
</dbReference>
<comment type="catalytic activity">
    <reaction evidence="1 8">
        <text>3-dehydroquinate = 3-dehydroshikimate + H2O</text>
        <dbReference type="Rhea" id="RHEA:21096"/>
        <dbReference type="ChEBI" id="CHEBI:15377"/>
        <dbReference type="ChEBI" id="CHEBI:16630"/>
        <dbReference type="ChEBI" id="CHEBI:32364"/>
        <dbReference type="EC" id="4.2.1.10"/>
    </reaction>
</comment>
<dbReference type="GO" id="GO:0009073">
    <property type="term" value="P:aromatic amino acid family biosynthetic process"/>
    <property type="evidence" value="ECO:0007669"/>
    <property type="project" value="UniProtKB-KW"/>
</dbReference>
<dbReference type="Pfam" id="PF01220">
    <property type="entry name" value="DHquinase_II"/>
    <property type="match status" value="1"/>
</dbReference>
<dbReference type="InterPro" id="IPR018509">
    <property type="entry name" value="DHquinase_II_CS"/>
</dbReference>
<evidence type="ECO:0000256" key="6">
    <source>
        <dbReference type="ARBA" id="ARBA00012060"/>
    </source>
</evidence>
<evidence type="ECO:0000313" key="13">
    <source>
        <dbReference type="Proteomes" id="UP000298685"/>
    </source>
</evidence>
<reference evidence="12 13" key="1">
    <citation type="submission" date="2018-10" db="EMBL/GenBank/DDBJ databases">
        <title>Comparative functional genomics of the obligate endosymbiont Buchnera aphidicola.</title>
        <authorList>
            <person name="Chong R.A."/>
        </authorList>
    </citation>
    <scope>NUCLEOTIDE SEQUENCE [LARGE SCALE GENOMIC DNA]</scope>
    <source>
        <strain evidence="12 13">Ska</strain>
    </source>
</reference>
<dbReference type="InterPro" id="IPR036441">
    <property type="entry name" value="DHquinase_II_sf"/>
</dbReference>
<dbReference type="SUPFAM" id="SSF52304">
    <property type="entry name" value="Type II 3-dehydroquinate dehydratase"/>
    <property type="match status" value="1"/>
</dbReference>
<evidence type="ECO:0000256" key="7">
    <source>
        <dbReference type="ARBA" id="ARBA00023239"/>
    </source>
</evidence>
<keyword evidence="8" id="KW-0057">Aromatic amino acid biosynthesis</keyword>
<keyword evidence="7 8" id="KW-0456">Lyase</keyword>
<dbReference type="AlphaFoldDB" id="A0A4D6YI76"/>
<protein>
    <recommendedName>
        <fullName evidence="6 8">3-dehydroquinate dehydratase</fullName>
        <shortName evidence="8">3-dehydroquinase</shortName>
        <ecNumber evidence="6 8">4.2.1.10</ecNumber>
    </recommendedName>
    <alternativeName>
        <fullName evidence="8">Type II DHQase</fullName>
    </alternativeName>
</protein>
<feature type="binding site" evidence="8 10">
    <location>
        <begin position="109"/>
        <end position="110"/>
    </location>
    <ligand>
        <name>substrate</name>
    </ligand>
</feature>
<feature type="binding site" evidence="8 10">
    <location>
        <position position="119"/>
    </location>
    <ligand>
        <name>substrate</name>
    </ligand>
</feature>
<evidence type="ECO:0000256" key="2">
    <source>
        <dbReference type="ARBA" id="ARBA00003924"/>
    </source>
</evidence>
<dbReference type="PIRSF" id="PIRSF001399">
    <property type="entry name" value="DHquinase_II"/>
    <property type="match status" value="1"/>
</dbReference>
<proteinExistence type="inferred from homology"/>
<sequence length="157" mass="17990">MKHKKNNMADYKILLLNGPNLNLLGNREPNIYGKVTLDTLLDQLKKKAKKIKTNITHIQSNHEHILIEAIHQSIKYDYIIINPGAFTHTSIALRDAFLSIKKPFIEVHISNIYAREKFRKHSWLSDISNGVISGLGTEGYYCALITIVKRLNQMHIS</sequence>
<organism evidence="12 13">
    <name type="scientific">Buchnera aphidicola</name>
    <name type="common">Sarucallis kahawaluokalani</name>
    <dbReference type="NCBI Taxonomy" id="1241878"/>
    <lineage>
        <taxon>Bacteria</taxon>
        <taxon>Pseudomonadati</taxon>
        <taxon>Pseudomonadota</taxon>
        <taxon>Gammaproteobacteria</taxon>
        <taxon>Enterobacterales</taxon>
        <taxon>Erwiniaceae</taxon>
        <taxon>Buchnera</taxon>
    </lineage>
</organism>
<feature type="binding site" evidence="8 10">
    <location>
        <position position="82"/>
    </location>
    <ligand>
        <name>substrate</name>
    </ligand>
</feature>
<feature type="binding site" evidence="8 10">
    <location>
        <position position="95"/>
    </location>
    <ligand>
        <name>substrate</name>
    </ligand>
</feature>
<evidence type="ECO:0000256" key="4">
    <source>
        <dbReference type="ARBA" id="ARBA00011037"/>
    </source>
</evidence>
<gene>
    <name evidence="8 12" type="primary">aroQ</name>
    <name evidence="12" type="ORF">D9V78_01375</name>
</gene>
<dbReference type="GO" id="GO:0008652">
    <property type="term" value="P:amino acid biosynthetic process"/>
    <property type="evidence" value="ECO:0007669"/>
    <property type="project" value="UniProtKB-KW"/>
</dbReference>
<keyword evidence="8" id="KW-0028">Amino-acid biosynthesis</keyword>
<dbReference type="NCBIfam" id="NF003804">
    <property type="entry name" value="PRK05395.1-1"/>
    <property type="match status" value="1"/>
</dbReference>
<dbReference type="HAMAP" id="MF_00169">
    <property type="entry name" value="AroQ"/>
    <property type="match status" value="1"/>
</dbReference>